<evidence type="ECO:0000313" key="2">
    <source>
        <dbReference type="EMBL" id="PTX51496.1"/>
    </source>
</evidence>
<dbReference type="RefSeq" id="WP_108026106.1">
    <property type="nucleotide sequence ID" value="NZ_QBKR01000033.1"/>
</dbReference>
<dbReference type="Proteomes" id="UP000244240">
    <property type="component" value="Unassembled WGS sequence"/>
</dbReference>
<feature type="chain" id="PRO_5015501361" evidence="1">
    <location>
        <begin position="19"/>
        <end position="546"/>
    </location>
</feature>
<dbReference type="ESTHER" id="9bacl-a0a2t6b5z5">
    <property type="family name" value="BlEst2-lipase-like"/>
</dbReference>
<name>A0A2T6B5Z5_9BACL</name>
<dbReference type="Gene3D" id="3.40.50.1820">
    <property type="entry name" value="alpha/beta hydrolase"/>
    <property type="match status" value="1"/>
</dbReference>
<reference evidence="2 3" key="1">
    <citation type="submission" date="2018-04" db="EMBL/GenBank/DDBJ databases">
        <title>Genomic Encyclopedia of Archaeal and Bacterial Type Strains, Phase II (KMG-II): from individual species to whole genera.</title>
        <authorList>
            <person name="Goeker M."/>
        </authorList>
    </citation>
    <scope>NUCLEOTIDE SEQUENCE [LARGE SCALE GENOMIC DNA]</scope>
    <source>
        <strain evidence="2 3">DSM 45787</strain>
    </source>
</reference>
<feature type="signal peptide" evidence="1">
    <location>
        <begin position="1"/>
        <end position="18"/>
    </location>
</feature>
<accession>A0A2T6B5Z5</accession>
<protein>
    <submittedName>
        <fullName evidence="2">Lipase (Class 2)</fullName>
    </submittedName>
</protein>
<evidence type="ECO:0000256" key="1">
    <source>
        <dbReference type="SAM" id="SignalP"/>
    </source>
</evidence>
<dbReference type="OrthoDB" id="9765872at2"/>
<comment type="caution">
    <text evidence="2">The sequence shown here is derived from an EMBL/GenBank/DDBJ whole genome shotgun (WGS) entry which is preliminary data.</text>
</comment>
<dbReference type="EMBL" id="QBKR01000033">
    <property type="protein sequence ID" value="PTX51496.1"/>
    <property type="molecule type" value="Genomic_DNA"/>
</dbReference>
<dbReference type="InterPro" id="IPR029058">
    <property type="entry name" value="AB_hydrolase_fold"/>
</dbReference>
<organism evidence="2 3">
    <name type="scientific">Melghirimyces profundicolus</name>
    <dbReference type="NCBI Taxonomy" id="1242148"/>
    <lineage>
        <taxon>Bacteria</taxon>
        <taxon>Bacillati</taxon>
        <taxon>Bacillota</taxon>
        <taxon>Bacilli</taxon>
        <taxon>Bacillales</taxon>
        <taxon>Thermoactinomycetaceae</taxon>
        <taxon>Melghirimyces</taxon>
    </lineage>
</organism>
<dbReference type="SUPFAM" id="SSF53474">
    <property type="entry name" value="alpha/beta-Hydrolases"/>
    <property type="match status" value="1"/>
</dbReference>
<dbReference type="AlphaFoldDB" id="A0A2T6B5Z5"/>
<keyword evidence="3" id="KW-1185">Reference proteome</keyword>
<gene>
    <name evidence="2" type="ORF">C8P63_13328</name>
</gene>
<keyword evidence="1" id="KW-0732">Signal</keyword>
<evidence type="ECO:0000313" key="3">
    <source>
        <dbReference type="Proteomes" id="UP000244240"/>
    </source>
</evidence>
<proteinExistence type="predicted"/>
<sequence length="546" mass="59025">MVVLLVALVSMPAGWVSGAEGLKTAPAPEPGGIVPPPAEGGMKALASAPGTWYVGATPPNVDKSKPPIVFVQGLHGTADSWWGDTRYYGHNDMYEIAYRNGYRTAFVELHDSSGEAADMWDNGALLAGMLEKIHRYFGERVNIVAHSKGGVDAQAALIHSGAYPHAGRVITLGPPHRGSHLADLAHSWWAGWLAELLGVRDAGTESMQTGAMEHFRSVTDSHKNVGKNGYYTAAGTDWGPFPSALWTGGACLAPYGDNDGLVNVWSTPLSYGEHLFTADFDHDQLRMGSTVFPRIQSTLKSTAITKGVSAMKEVAAAAARPEKDQPQQVVRGKDLLAGKTSEEVIHVESESEEAIFNVMTESPDVKVRLISPSGTVYNEGSPDFYRAGDEPDIFRGASVRGFRFAGPEAGEWKVRLDPEKDGAYLLTATFPGTKDLRVEVQTPGRAGEEVPVRVNLPHGWKAKPDEVKVRLVPPRTRGKKFPAQMGIFEKNLDPGGGERTSFAGRLPKLKEPGVYNLTVDLRGGNDRGEPFQRTVIRSFHVPDPKS</sequence>